<accession>A0A9W9HK56</accession>
<evidence type="ECO:0000313" key="2">
    <source>
        <dbReference type="EMBL" id="KAJ5324712.1"/>
    </source>
</evidence>
<keyword evidence="3" id="KW-1185">Reference proteome</keyword>
<gene>
    <name evidence="2" type="ORF">N7476_003312</name>
</gene>
<dbReference type="PANTHER" id="PTHR48174">
    <property type="entry name" value="DUF946 FAMILY PROTEIN"/>
    <property type="match status" value="1"/>
</dbReference>
<name>A0A9W9HK56_9EURO</name>
<dbReference type="PANTHER" id="PTHR48174:SF5">
    <property type="entry name" value="VACUOLAR PROTEIN SORTING-ASSOCIATED PROTEIN 62"/>
    <property type="match status" value="1"/>
</dbReference>
<feature type="signal peptide" evidence="1">
    <location>
        <begin position="1"/>
        <end position="19"/>
    </location>
</feature>
<dbReference type="Proteomes" id="UP001147746">
    <property type="component" value="Unassembled WGS sequence"/>
</dbReference>
<dbReference type="EMBL" id="JAPZBO010000002">
    <property type="protein sequence ID" value="KAJ5324712.1"/>
    <property type="molecule type" value="Genomic_DNA"/>
</dbReference>
<comment type="caution">
    <text evidence="2">The sequence shown here is derived from an EMBL/GenBank/DDBJ whole genome shotgun (WGS) entry which is preliminary data.</text>
</comment>
<evidence type="ECO:0000256" key="1">
    <source>
        <dbReference type="SAM" id="SignalP"/>
    </source>
</evidence>
<keyword evidence="1" id="KW-0732">Signal</keyword>
<sequence length="353" mass="39000">MSSIHQVFNFLALASLTAAVPLKEAGSKLVKRDTLPDYAITYAPLSYLYSIEKWFPSDITTHLANVEPEVDYVATGTNGSVTLDTLDTYASDVYLTASDGPILDPLDDTPAWLLSEYGIPDSDGLSAAPGLIIAAEKNSTTTDVFYFYFYSYNYGGKVLDINFDDHVGDWEHVMIRFVDEKPYAIYCSEHSAGSAYYWDVLDFSGDRPITYIAYGGHANYVTAGTQDYTIALGIISDKTDAGYVWDMTLNYRGFLYDVDSSTFTVASGAGTGATEETDETAEWLNWLGYWGDEQYPDGLLDDIETGQYCISSECRYSSGPTGPVDKNLERTTMCEDDDDCTIFDSIDDLTTQS</sequence>
<dbReference type="AlphaFoldDB" id="A0A9W9HK56"/>
<proteinExistence type="predicted"/>
<reference evidence="2" key="1">
    <citation type="submission" date="2022-12" db="EMBL/GenBank/DDBJ databases">
        <authorList>
            <person name="Petersen C."/>
        </authorList>
    </citation>
    <scope>NUCLEOTIDE SEQUENCE</scope>
    <source>
        <strain evidence="2">IBT 21472</strain>
    </source>
</reference>
<protein>
    <recommendedName>
        <fullName evidence="4">Vacuolar protein sorting-associated protein 62</fullName>
    </recommendedName>
</protein>
<evidence type="ECO:0000313" key="3">
    <source>
        <dbReference type="Proteomes" id="UP001147746"/>
    </source>
</evidence>
<dbReference type="InterPro" id="IPR009291">
    <property type="entry name" value="Vps62"/>
</dbReference>
<dbReference type="OrthoDB" id="188042at2759"/>
<feature type="chain" id="PRO_5041194809" description="Vacuolar protein sorting-associated protein 62" evidence="1">
    <location>
        <begin position="20"/>
        <end position="353"/>
    </location>
</feature>
<evidence type="ECO:0008006" key="4">
    <source>
        <dbReference type="Google" id="ProtNLM"/>
    </source>
</evidence>
<reference evidence="2" key="2">
    <citation type="journal article" date="2023" name="IMA Fungus">
        <title>Comparative genomic study of the Penicillium genus elucidates a diverse pangenome and 15 lateral gene transfer events.</title>
        <authorList>
            <person name="Petersen C."/>
            <person name="Sorensen T."/>
            <person name="Nielsen M.R."/>
            <person name="Sondergaard T.E."/>
            <person name="Sorensen J.L."/>
            <person name="Fitzpatrick D.A."/>
            <person name="Frisvad J.C."/>
            <person name="Nielsen K.L."/>
        </authorList>
    </citation>
    <scope>NUCLEOTIDE SEQUENCE</scope>
    <source>
        <strain evidence="2">IBT 21472</strain>
    </source>
</reference>
<organism evidence="2 3">
    <name type="scientific">Penicillium atrosanguineum</name>
    <dbReference type="NCBI Taxonomy" id="1132637"/>
    <lineage>
        <taxon>Eukaryota</taxon>
        <taxon>Fungi</taxon>
        <taxon>Dikarya</taxon>
        <taxon>Ascomycota</taxon>
        <taxon>Pezizomycotina</taxon>
        <taxon>Eurotiomycetes</taxon>
        <taxon>Eurotiomycetidae</taxon>
        <taxon>Eurotiales</taxon>
        <taxon>Aspergillaceae</taxon>
        <taxon>Penicillium</taxon>
    </lineage>
</organism>
<dbReference type="Pfam" id="PF06101">
    <property type="entry name" value="Vps62"/>
    <property type="match status" value="1"/>
</dbReference>